<comment type="similarity">
    <text evidence="1">Belongs to the BolA/IbaG family.</text>
</comment>
<feature type="region of interest" description="Disordered" evidence="2">
    <location>
        <begin position="78"/>
        <end position="99"/>
    </location>
</feature>
<reference evidence="3" key="2">
    <citation type="submission" date="2010-05" db="EMBL/GenBank/DDBJ databases">
        <title>The Genome Sequence of Magnaporthe poae strain ATCC 64411.</title>
        <authorList>
            <consortium name="The Broad Institute Genome Sequencing Platform"/>
            <consortium name="Broad Institute Genome Sequencing Center for Infectious Disease"/>
            <person name="Ma L.-J."/>
            <person name="Dead R."/>
            <person name="Young S."/>
            <person name="Zeng Q."/>
            <person name="Koehrsen M."/>
            <person name="Alvarado L."/>
            <person name="Berlin A."/>
            <person name="Chapman S.B."/>
            <person name="Chen Z."/>
            <person name="Freedman E."/>
            <person name="Gellesch M."/>
            <person name="Goldberg J."/>
            <person name="Griggs A."/>
            <person name="Gujja S."/>
            <person name="Heilman E.R."/>
            <person name="Heiman D."/>
            <person name="Hepburn T."/>
            <person name="Howarth C."/>
            <person name="Jen D."/>
            <person name="Larson L."/>
            <person name="Mehta T."/>
            <person name="Neiman D."/>
            <person name="Pearson M."/>
            <person name="Roberts A."/>
            <person name="Saif S."/>
            <person name="Shea T."/>
            <person name="Shenoy N."/>
            <person name="Sisk P."/>
            <person name="Stolte C."/>
            <person name="Sykes S."/>
            <person name="Walk T."/>
            <person name="White J."/>
            <person name="Yandava C."/>
            <person name="Haas B."/>
            <person name="Nusbaum C."/>
            <person name="Birren B."/>
        </authorList>
    </citation>
    <scope>NUCLEOTIDE SEQUENCE</scope>
    <source>
        <strain evidence="3">ATCC 64411</strain>
    </source>
</reference>
<dbReference type="GO" id="GO:0005634">
    <property type="term" value="C:nucleus"/>
    <property type="evidence" value="ECO:0007669"/>
    <property type="project" value="TreeGrafter"/>
</dbReference>
<dbReference type="GO" id="GO:0005829">
    <property type="term" value="C:cytosol"/>
    <property type="evidence" value="ECO:0007669"/>
    <property type="project" value="TreeGrafter"/>
</dbReference>
<dbReference type="Proteomes" id="UP000011715">
    <property type="component" value="Unassembled WGS sequence"/>
</dbReference>
<dbReference type="PIRSF" id="PIRSF003113">
    <property type="entry name" value="BolA"/>
    <property type="match status" value="1"/>
</dbReference>
<dbReference type="Pfam" id="PF01722">
    <property type="entry name" value="BolA"/>
    <property type="match status" value="1"/>
</dbReference>
<reference evidence="4" key="5">
    <citation type="submission" date="2015-06" db="UniProtKB">
        <authorList>
            <consortium name="EnsemblFungi"/>
        </authorList>
    </citation>
    <scope>IDENTIFICATION</scope>
    <source>
        <strain evidence="4">ATCC 64411</strain>
    </source>
</reference>
<evidence type="ECO:0000313" key="3">
    <source>
        <dbReference type="EMBL" id="KLU84751.1"/>
    </source>
</evidence>
<dbReference type="OrthoDB" id="4983at2759"/>
<protein>
    <submittedName>
        <fullName evidence="3">BolA domain-containing protein</fullName>
    </submittedName>
</protein>
<evidence type="ECO:0000313" key="4">
    <source>
        <dbReference type="EnsemblFungi" id="MAPG_03787T0"/>
    </source>
</evidence>
<dbReference type="InterPro" id="IPR045115">
    <property type="entry name" value="BOL2"/>
</dbReference>
<organism evidence="4 5">
    <name type="scientific">Magnaporthiopsis poae (strain ATCC 64411 / 73-15)</name>
    <name type="common">Kentucky bluegrass fungus</name>
    <name type="synonym">Magnaporthe poae</name>
    <dbReference type="NCBI Taxonomy" id="644358"/>
    <lineage>
        <taxon>Eukaryota</taxon>
        <taxon>Fungi</taxon>
        <taxon>Dikarya</taxon>
        <taxon>Ascomycota</taxon>
        <taxon>Pezizomycotina</taxon>
        <taxon>Sordariomycetes</taxon>
        <taxon>Sordariomycetidae</taxon>
        <taxon>Magnaporthales</taxon>
        <taxon>Magnaporthaceae</taxon>
        <taxon>Magnaporthiopsis</taxon>
    </lineage>
</organism>
<dbReference type="GO" id="GO:0051537">
    <property type="term" value="F:2 iron, 2 sulfur cluster binding"/>
    <property type="evidence" value="ECO:0007669"/>
    <property type="project" value="InterPro"/>
</dbReference>
<dbReference type="InterPro" id="IPR002634">
    <property type="entry name" value="BolA"/>
</dbReference>
<reference evidence="5" key="1">
    <citation type="submission" date="2010-05" db="EMBL/GenBank/DDBJ databases">
        <title>The genome sequence of Magnaporthe poae strain ATCC 64411.</title>
        <authorList>
            <person name="Ma L.-J."/>
            <person name="Dead R."/>
            <person name="Young S."/>
            <person name="Zeng Q."/>
            <person name="Koehrsen M."/>
            <person name="Alvarado L."/>
            <person name="Berlin A."/>
            <person name="Chapman S.B."/>
            <person name="Chen Z."/>
            <person name="Freedman E."/>
            <person name="Gellesch M."/>
            <person name="Goldberg J."/>
            <person name="Griggs A."/>
            <person name="Gujja S."/>
            <person name="Heilman E.R."/>
            <person name="Heiman D."/>
            <person name="Hepburn T."/>
            <person name="Howarth C."/>
            <person name="Jen D."/>
            <person name="Larson L."/>
            <person name="Mehta T."/>
            <person name="Neiman D."/>
            <person name="Pearson M."/>
            <person name="Roberts A."/>
            <person name="Saif S."/>
            <person name="Shea T."/>
            <person name="Shenoy N."/>
            <person name="Sisk P."/>
            <person name="Stolte C."/>
            <person name="Sykes S."/>
            <person name="Walk T."/>
            <person name="White J."/>
            <person name="Yandava C."/>
            <person name="Haas B."/>
            <person name="Nusbaum C."/>
            <person name="Birren B."/>
        </authorList>
    </citation>
    <scope>NUCLEOTIDE SEQUENCE [LARGE SCALE GENOMIC DNA]</scope>
    <source>
        <strain evidence="5">ATCC 64411 / 73-15</strain>
    </source>
</reference>
<dbReference type="InterPro" id="IPR036065">
    <property type="entry name" value="BolA-like_sf"/>
</dbReference>
<dbReference type="AlphaFoldDB" id="A0A0C4DUZ2"/>
<gene>
    <name evidence="3" type="ORF">MAPG_03787</name>
</gene>
<dbReference type="STRING" id="644358.A0A0C4DUZ2"/>
<dbReference type="EMBL" id="ADBL01000897">
    <property type="status" value="NOT_ANNOTATED_CDS"/>
    <property type="molecule type" value="Genomic_DNA"/>
</dbReference>
<evidence type="ECO:0000256" key="2">
    <source>
        <dbReference type="SAM" id="MobiDB-lite"/>
    </source>
</evidence>
<dbReference type="GO" id="GO:0051604">
    <property type="term" value="P:protein maturation"/>
    <property type="evidence" value="ECO:0007669"/>
    <property type="project" value="InterPro"/>
</dbReference>
<dbReference type="EMBL" id="GL876968">
    <property type="protein sequence ID" value="KLU84751.1"/>
    <property type="molecule type" value="Genomic_DNA"/>
</dbReference>
<dbReference type="GO" id="GO:0006879">
    <property type="term" value="P:intracellular iron ion homeostasis"/>
    <property type="evidence" value="ECO:0007669"/>
    <property type="project" value="InterPro"/>
</dbReference>
<dbReference type="PANTHER" id="PTHR12735">
    <property type="entry name" value="BOLA-LIKE PROTEIN-RELATED"/>
    <property type="match status" value="1"/>
</dbReference>
<proteinExistence type="inferred from homology"/>
<dbReference type="EnsemblFungi" id="MAPG_03787T0">
    <property type="protein sequence ID" value="MAPG_03787T0"/>
    <property type="gene ID" value="MAPG_03787"/>
</dbReference>
<dbReference type="VEuPathDB" id="FungiDB:MAPG_03787"/>
<dbReference type="PANTHER" id="PTHR12735:SF27">
    <property type="entry name" value="BOLA-LIKE PROTEIN 2"/>
    <property type="match status" value="1"/>
</dbReference>
<name>A0A0C4DUZ2_MAGP6</name>
<keyword evidence="5" id="KW-1185">Reference proteome</keyword>
<accession>A0A0C4DUZ2</accession>
<dbReference type="OMA" id="VHAFSQK"/>
<dbReference type="eggNOG" id="KOG3348">
    <property type="taxonomic scope" value="Eukaryota"/>
</dbReference>
<reference evidence="4" key="4">
    <citation type="journal article" date="2015" name="G3 (Bethesda)">
        <title>Genome sequences of three phytopathogenic species of the Magnaporthaceae family of fungi.</title>
        <authorList>
            <person name="Okagaki L.H."/>
            <person name="Nunes C.C."/>
            <person name="Sailsbery J."/>
            <person name="Clay B."/>
            <person name="Brown D."/>
            <person name="John T."/>
            <person name="Oh Y."/>
            <person name="Young N."/>
            <person name="Fitzgerald M."/>
            <person name="Haas B.J."/>
            <person name="Zeng Q."/>
            <person name="Young S."/>
            <person name="Adiconis X."/>
            <person name="Fan L."/>
            <person name="Levin J.Z."/>
            <person name="Mitchell T.K."/>
            <person name="Okubara P.A."/>
            <person name="Farman M.L."/>
            <person name="Kohn L.M."/>
            <person name="Birren B."/>
            <person name="Ma L.-J."/>
            <person name="Dean R.A."/>
        </authorList>
    </citation>
    <scope>NUCLEOTIDE SEQUENCE</scope>
    <source>
        <strain evidence="4">ATCC 64411 / 73-15</strain>
    </source>
</reference>
<evidence type="ECO:0000313" key="5">
    <source>
        <dbReference type="Proteomes" id="UP000011715"/>
    </source>
</evidence>
<dbReference type="SUPFAM" id="SSF82657">
    <property type="entry name" value="BolA-like"/>
    <property type="match status" value="1"/>
</dbReference>
<sequence>MAAAPITDESIKAAITERLKAIHVEVTDISGGCGQAFSTLIVSPEFEAQSTLKRHRLVNKALKEEIAQIHAWSAKCQSPAEWERSKTATPAAEGDAMEA</sequence>
<reference evidence="3" key="3">
    <citation type="submission" date="2011-03" db="EMBL/GenBank/DDBJ databases">
        <title>Annotation of Magnaporthe poae ATCC 64411.</title>
        <authorList>
            <person name="Ma L.-J."/>
            <person name="Dead R."/>
            <person name="Young S.K."/>
            <person name="Zeng Q."/>
            <person name="Gargeya S."/>
            <person name="Fitzgerald M."/>
            <person name="Haas B."/>
            <person name="Abouelleil A."/>
            <person name="Alvarado L."/>
            <person name="Arachchi H.M."/>
            <person name="Berlin A."/>
            <person name="Brown A."/>
            <person name="Chapman S.B."/>
            <person name="Chen Z."/>
            <person name="Dunbar C."/>
            <person name="Freedman E."/>
            <person name="Gearin G."/>
            <person name="Gellesch M."/>
            <person name="Goldberg J."/>
            <person name="Griggs A."/>
            <person name="Gujja S."/>
            <person name="Heiman D."/>
            <person name="Howarth C."/>
            <person name="Larson L."/>
            <person name="Lui A."/>
            <person name="MacDonald P.J.P."/>
            <person name="Mehta T."/>
            <person name="Montmayeur A."/>
            <person name="Murphy C."/>
            <person name="Neiman D."/>
            <person name="Pearson M."/>
            <person name="Priest M."/>
            <person name="Roberts A."/>
            <person name="Saif S."/>
            <person name="Shea T."/>
            <person name="Shenoy N."/>
            <person name="Sisk P."/>
            <person name="Stolte C."/>
            <person name="Sykes S."/>
            <person name="Yandava C."/>
            <person name="Wortman J."/>
            <person name="Nusbaum C."/>
            <person name="Birren B."/>
        </authorList>
    </citation>
    <scope>NUCLEOTIDE SEQUENCE</scope>
    <source>
        <strain evidence="3">ATCC 64411</strain>
    </source>
</reference>
<dbReference type="Gene3D" id="3.30.300.90">
    <property type="entry name" value="BolA-like"/>
    <property type="match status" value="1"/>
</dbReference>
<evidence type="ECO:0000256" key="1">
    <source>
        <dbReference type="RuleBase" id="RU003860"/>
    </source>
</evidence>